<proteinExistence type="predicted"/>
<dbReference type="Proteomes" id="UP000076925">
    <property type="component" value="Unassembled WGS sequence"/>
</dbReference>
<reference evidence="1 2" key="1">
    <citation type="journal article" date="2013" name="Genome Biol. Evol.">
        <title>Genomes of Stigonematalean cyanobacteria (subsection V) and the evolution of oxygenic photosynthesis from prokaryotes to plastids.</title>
        <authorList>
            <person name="Dagan T."/>
            <person name="Roettger M."/>
            <person name="Stucken K."/>
            <person name="Landan G."/>
            <person name="Koch R."/>
            <person name="Major P."/>
            <person name="Gould S.B."/>
            <person name="Goremykin V.V."/>
            <person name="Rippka R."/>
            <person name="Tandeau de Marsac N."/>
            <person name="Gugger M."/>
            <person name="Lockhart P.J."/>
            <person name="Allen J.F."/>
            <person name="Brune I."/>
            <person name="Maus I."/>
            <person name="Puhler A."/>
            <person name="Martin W.F."/>
        </authorList>
    </citation>
    <scope>NUCLEOTIDE SEQUENCE [LARGE SCALE GENOMIC DNA]</scope>
    <source>
        <strain evidence="1 2">PCC 7110</strain>
    </source>
</reference>
<evidence type="ECO:0000313" key="2">
    <source>
        <dbReference type="Proteomes" id="UP000076925"/>
    </source>
</evidence>
<keyword evidence="2" id="KW-1185">Reference proteome</keyword>
<name>A0A139X552_9CYAN</name>
<accession>A0A139X552</accession>
<protein>
    <submittedName>
        <fullName evidence="1">Uncharacterized protein</fullName>
    </submittedName>
</protein>
<organism evidence="1 2">
    <name type="scientific">Scytonema hofmannii PCC 7110</name>
    <dbReference type="NCBI Taxonomy" id="128403"/>
    <lineage>
        <taxon>Bacteria</taxon>
        <taxon>Bacillati</taxon>
        <taxon>Cyanobacteriota</taxon>
        <taxon>Cyanophyceae</taxon>
        <taxon>Nostocales</taxon>
        <taxon>Scytonemataceae</taxon>
        <taxon>Scytonema</taxon>
    </lineage>
</organism>
<dbReference type="AlphaFoldDB" id="A0A139X552"/>
<sequence>MHGEQIFYRGGGQFIAKLNEVKIDRNTGFVKPTNGISVHLDPNKVRRFGGAYKIISLPNTLTMIQRGRDPQHYEIVPNEANLLSFEQFNSELGKIQAIKEE</sequence>
<evidence type="ECO:0000313" key="1">
    <source>
        <dbReference type="EMBL" id="KYC39841.1"/>
    </source>
</evidence>
<dbReference type="STRING" id="128403.WA1_28130"/>
<gene>
    <name evidence="1" type="ORF">WA1_28130</name>
</gene>
<dbReference type="OrthoDB" id="2083946at2"/>
<dbReference type="RefSeq" id="WP_017745730.1">
    <property type="nucleotide sequence ID" value="NZ_KQ976354.1"/>
</dbReference>
<dbReference type="EMBL" id="ANNX02000031">
    <property type="protein sequence ID" value="KYC39841.1"/>
    <property type="molecule type" value="Genomic_DNA"/>
</dbReference>
<comment type="caution">
    <text evidence="1">The sequence shown here is derived from an EMBL/GenBank/DDBJ whole genome shotgun (WGS) entry which is preliminary data.</text>
</comment>